<proteinExistence type="predicted"/>
<dbReference type="Proteomes" id="UP000499080">
    <property type="component" value="Unassembled WGS sequence"/>
</dbReference>
<evidence type="ECO:0000256" key="1">
    <source>
        <dbReference type="SAM" id="MobiDB-lite"/>
    </source>
</evidence>
<protein>
    <submittedName>
        <fullName evidence="2">Uncharacterized protein</fullName>
    </submittedName>
</protein>
<dbReference type="EMBL" id="BGPR01078692">
    <property type="protein sequence ID" value="GBL71594.1"/>
    <property type="molecule type" value="Genomic_DNA"/>
</dbReference>
<sequence length="44" mass="4699">PGIPAAKNLVARSLLGECFALVDESPISGNENEDQQLKKKSPFS</sequence>
<dbReference type="AlphaFoldDB" id="A0A4Y1ZX77"/>
<feature type="region of interest" description="Disordered" evidence="1">
    <location>
        <begin position="25"/>
        <end position="44"/>
    </location>
</feature>
<comment type="caution">
    <text evidence="2">The sequence shown here is derived from an EMBL/GenBank/DDBJ whole genome shotgun (WGS) entry which is preliminary data.</text>
</comment>
<evidence type="ECO:0000313" key="2">
    <source>
        <dbReference type="EMBL" id="GBL71594.1"/>
    </source>
</evidence>
<feature type="non-terminal residue" evidence="2">
    <location>
        <position position="1"/>
    </location>
</feature>
<reference evidence="2 3" key="1">
    <citation type="journal article" date="2019" name="Sci. Rep.">
        <title>Orb-weaving spider Araneus ventricosus genome elucidates the spidroin gene catalogue.</title>
        <authorList>
            <person name="Kono N."/>
            <person name="Nakamura H."/>
            <person name="Ohtoshi R."/>
            <person name="Moran D.A.P."/>
            <person name="Shinohara A."/>
            <person name="Yoshida Y."/>
            <person name="Fujiwara M."/>
            <person name="Mori M."/>
            <person name="Tomita M."/>
            <person name="Arakawa K."/>
        </authorList>
    </citation>
    <scope>NUCLEOTIDE SEQUENCE [LARGE SCALE GENOMIC DNA]</scope>
</reference>
<keyword evidence="3" id="KW-1185">Reference proteome</keyword>
<accession>A0A4Y1ZX77</accession>
<name>A0A4Y1ZX77_ARAVE</name>
<evidence type="ECO:0000313" key="3">
    <source>
        <dbReference type="Proteomes" id="UP000499080"/>
    </source>
</evidence>
<gene>
    <name evidence="2" type="ORF">AVEN_43625_1</name>
</gene>
<organism evidence="2 3">
    <name type="scientific">Araneus ventricosus</name>
    <name type="common">Orbweaver spider</name>
    <name type="synonym">Epeira ventricosa</name>
    <dbReference type="NCBI Taxonomy" id="182803"/>
    <lineage>
        <taxon>Eukaryota</taxon>
        <taxon>Metazoa</taxon>
        <taxon>Ecdysozoa</taxon>
        <taxon>Arthropoda</taxon>
        <taxon>Chelicerata</taxon>
        <taxon>Arachnida</taxon>
        <taxon>Araneae</taxon>
        <taxon>Araneomorphae</taxon>
        <taxon>Entelegynae</taxon>
        <taxon>Araneoidea</taxon>
        <taxon>Araneidae</taxon>
        <taxon>Araneus</taxon>
    </lineage>
</organism>